<gene>
    <name evidence="1" type="ORF">SDC9_175244</name>
</gene>
<dbReference type="AlphaFoldDB" id="A0A645GNN9"/>
<protein>
    <submittedName>
        <fullName evidence="1">Uncharacterized protein</fullName>
    </submittedName>
</protein>
<reference evidence="1" key="1">
    <citation type="submission" date="2019-08" db="EMBL/GenBank/DDBJ databases">
        <authorList>
            <person name="Kucharzyk K."/>
            <person name="Murdoch R.W."/>
            <person name="Higgins S."/>
            <person name="Loffler F."/>
        </authorList>
    </citation>
    <scope>NUCLEOTIDE SEQUENCE</scope>
</reference>
<name>A0A645GNN9_9ZZZZ</name>
<accession>A0A645GNN9</accession>
<proteinExistence type="predicted"/>
<comment type="caution">
    <text evidence="1">The sequence shown here is derived from an EMBL/GenBank/DDBJ whole genome shotgun (WGS) entry which is preliminary data.</text>
</comment>
<sequence length="84" mass="9293">MPGLLGGIGSALLAGLLIGLLQYPARTEQRFQVLFRKLESIKLIPAVRQIILQTVHQGLRPLPVLGHSQRLLYGLNRICVLWVG</sequence>
<dbReference type="EMBL" id="VSSQ01077825">
    <property type="protein sequence ID" value="MPN27810.1"/>
    <property type="molecule type" value="Genomic_DNA"/>
</dbReference>
<evidence type="ECO:0000313" key="1">
    <source>
        <dbReference type="EMBL" id="MPN27810.1"/>
    </source>
</evidence>
<organism evidence="1">
    <name type="scientific">bioreactor metagenome</name>
    <dbReference type="NCBI Taxonomy" id="1076179"/>
    <lineage>
        <taxon>unclassified sequences</taxon>
        <taxon>metagenomes</taxon>
        <taxon>ecological metagenomes</taxon>
    </lineage>
</organism>